<proteinExistence type="inferred from homology"/>
<evidence type="ECO:0000256" key="2">
    <source>
        <dbReference type="ARBA" id="ARBA00022475"/>
    </source>
</evidence>
<evidence type="ECO:0000256" key="5">
    <source>
        <dbReference type="ARBA" id="ARBA00022989"/>
    </source>
</evidence>
<feature type="transmembrane region" description="Helical" evidence="7">
    <location>
        <begin position="121"/>
        <end position="141"/>
    </location>
</feature>
<organism evidence="8 9">
    <name type="scientific">Nostocoides vanveenii</name>
    <dbReference type="NCBI Taxonomy" id="330835"/>
    <lineage>
        <taxon>Bacteria</taxon>
        <taxon>Bacillati</taxon>
        <taxon>Actinomycetota</taxon>
        <taxon>Actinomycetes</taxon>
        <taxon>Micrococcales</taxon>
        <taxon>Intrasporangiaceae</taxon>
        <taxon>Nostocoides</taxon>
    </lineage>
</organism>
<sequence length="291" mass="31312">MLTYIPSPTVGALHLGPLAIRCYALCILAGIVVAVWLTQRRLEAKGGPEGAALDIATWAVPFGIVGGRLYHVITSPQAYFGKDGHPIDALKIWHGGLGIWGAIALGAVGAWIGCRRAGVRLAVLADAAAPGVALAEALGRWGNWFNNEVYGSATDLPWGLQIHEWDTLAGRAVTDAKGNAIVLGTFHPTFLYESIWCVLLAIALLWLDRRRQFAPGQLFGLLLMGYTIERLIVEKMRTDPANVILGQRLNVWTSILVFLLGLALYLAAARRARSGNTEAAISHNEKSATTS</sequence>
<comment type="function">
    <text evidence="7">Catalyzes the transfer of the diacylglyceryl group from phosphatidylglycerol to the sulfhydryl group of the N-terminal cysteine of a prolipoprotein, the first step in the formation of mature lipoproteins.</text>
</comment>
<evidence type="ECO:0000256" key="7">
    <source>
        <dbReference type="HAMAP-Rule" id="MF_01147"/>
    </source>
</evidence>
<evidence type="ECO:0000256" key="4">
    <source>
        <dbReference type="ARBA" id="ARBA00022692"/>
    </source>
</evidence>
<reference evidence="8 9" key="1">
    <citation type="journal article" date="2019" name="Int. J. Syst. Evol. Microbiol.">
        <title>The Global Catalogue of Microorganisms (GCM) 10K type strain sequencing project: providing services to taxonomists for standard genome sequencing and annotation.</title>
        <authorList>
            <consortium name="The Broad Institute Genomics Platform"/>
            <consortium name="The Broad Institute Genome Sequencing Center for Infectious Disease"/>
            <person name="Wu L."/>
            <person name="Ma J."/>
        </authorList>
    </citation>
    <scope>NUCLEOTIDE SEQUENCE [LARGE SCALE GENOMIC DNA]</scope>
    <source>
        <strain evidence="8 9">JCM 15591</strain>
    </source>
</reference>
<dbReference type="Pfam" id="PF01790">
    <property type="entry name" value="LGT"/>
    <property type="match status" value="1"/>
</dbReference>
<comment type="similarity">
    <text evidence="1 7">Belongs to the Lgt family.</text>
</comment>
<keyword evidence="2 7" id="KW-1003">Cell membrane</keyword>
<feature type="transmembrane region" description="Helical" evidence="7">
    <location>
        <begin position="190"/>
        <end position="207"/>
    </location>
</feature>
<evidence type="ECO:0000256" key="6">
    <source>
        <dbReference type="ARBA" id="ARBA00023136"/>
    </source>
</evidence>
<keyword evidence="9" id="KW-1185">Reference proteome</keyword>
<dbReference type="InterPro" id="IPR001640">
    <property type="entry name" value="Lgt"/>
</dbReference>
<dbReference type="Proteomes" id="UP001501475">
    <property type="component" value="Unassembled WGS sequence"/>
</dbReference>
<dbReference type="NCBIfam" id="TIGR00544">
    <property type="entry name" value="lgt"/>
    <property type="match status" value="1"/>
</dbReference>
<dbReference type="PROSITE" id="PS01311">
    <property type="entry name" value="LGT"/>
    <property type="match status" value="1"/>
</dbReference>
<accession>A0ABN2KM66</accession>
<dbReference type="EC" id="2.5.1.145" evidence="7"/>
<dbReference type="GO" id="GO:0016740">
    <property type="term" value="F:transferase activity"/>
    <property type="evidence" value="ECO:0007669"/>
    <property type="project" value="UniProtKB-KW"/>
</dbReference>
<feature type="transmembrane region" description="Helical" evidence="7">
    <location>
        <begin position="50"/>
        <end position="72"/>
    </location>
</feature>
<evidence type="ECO:0000313" key="8">
    <source>
        <dbReference type="EMBL" id="GAA1759896.1"/>
    </source>
</evidence>
<gene>
    <name evidence="7 8" type="primary">lgt</name>
    <name evidence="8" type="ORF">GCM10009810_19140</name>
</gene>
<feature type="transmembrane region" description="Helical" evidence="7">
    <location>
        <begin position="214"/>
        <end position="233"/>
    </location>
</feature>
<comment type="caution">
    <text evidence="8">The sequence shown here is derived from an EMBL/GenBank/DDBJ whole genome shotgun (WGS) entry which is preliminary data.</text>
</comment>
<dbReference type="RefSeq" id="WP_344065326.1">
    <property type="nucleotide sequence ID" value="NZ_BAAAPN010000045.1"/>
</dbReference>
<dbReference type="PANTHER" id="PTHR30589:SF0">
    <property type="entry name" value="PHOSPHATIDYLGLYCEROL--PROLIPOPROTEIN DIACYLGLYCERYL TRANSFERASE"/>
    <property type="match status" value="1"/>
</dbReference>
<keyword evidence="5 7" id="KW-1133">Transmembrane helix</keyword>
<dbReference type="PANTHER" id="PTHR30589">
    <property type="entry name" value="PROLIPOPROTEIN DIACYLGLYCERYL TRANSFERASE"/>
    <property type="match status" value="1"/>
</dbReference>
<comment type="subcellular location">
    <subcellularLocation>
        <location evidence="7">Cell membrane</location>
        <topology evidence="7">Multi-pass membrane protein</topology>
    </subcellularLocation>
</comment>
<dbReference type="HAMAP" id="MF_01147">
    <property type="entry name" value="Lgt"/>
    <property type="match status" value="1"/>
</dbReference>
<feature type="binding site" evidence="7">
    <location>
        <position position="140"/>
    </location>
    <ligand>
        <name>a 1,2-diacyl-sn-glycero-3-phospho-(1'-sn-glycerol)</name>
        <dbReference type="ChEBI" id="CHEBI:64716"/>
    </ligand>
</feature>
<evidence type="ECO:0000256" key="3">
    <source>
        <dbReference type="ARBA" id="ARBA00022679"/>
    </source>
</evidence>
<keyword evidence="4 7" id="KW-0812">Transmembrane</keyword>
<evidence type="ECO:0000256" key="1">
    <source>
        <dbReference type="ARBA" id="ARBA00007150"/>
    </source>
</evidence>
<feature type="transmembrane region" description="Helical" evidence="7">
    <location>
        <begin position="92"/>
        <end position="114"/>
    </location>
</feature>
<protein>
    <recommendedName>
        <fullName evidence="7">Phosphatidylglycerol--prolipoprotein diacylglyceryl transferase</fullName>
        <ecNumber evidence="7">2.5.1.145</ecNumber>
    </recommendedName>
</protein>
<name>A0ABN2KM66_9MICO</name>
<dbReference type="EMBL" id="BAAAPN010000045">
    <property type="protein sequence ID" value="GAA1759896.1"/>
    <property type="molecule type" value="Genomic_DNA"/>
</dbReference>
<evidence type="ECO:0000313" key="9">
    <source>
        <dbReference type="Proteomes" id="UP001501475"/>
    </source>
</evidence>
<feature type="transmembrane region" description="Helical" evidence="7">
    <location>
        <begin position="249"/>
        <end position="268"/>
    </location>
</feature>
<keyword evidence="3 7" id="KW-0808">Transferase</keyword>
<comment type="pathway">
    <text evidence="7">Protein modification; lipoprotein biosynthesis (diacylglyceryl transfer).</text>
</comment>
<comment type="catalytic activity">
    <reaction evidence="7">
        <text>L-cysteinyl-[prolipoprotein] + a 1,2-diacyl-sn-glycero-3-phospho-(1'-sn-glycerol) = an S-1,2-diacyl-sn-glyceryl-L-cysteinyl-[prolipoprotein] + sn-glycerol 1-phosphate + H(+)</text>
        <dbReference type="Rhea" id="RHEA:56712"/>
        <dbReference type="Rhea" id="RHEA-COMP:14679"/>
        <dbReference type="Rhea" id="RHEA-COMP:14680"/>
        <dbReference type="ChEBI" id="CHEBI:15378"/>
        <dbReference type="ChEBI" id="CHEBI:29950"/>
        <dbReference type="ChEBI" id="CHEBI:57685"/>
        <dbReference type="ChEBI" id="CHEBI:64716"/>
        <dbReference type="ChEBI" id="CHEBI:140658"/>
        <dbReference type="EC" id="2.5.1.145"/>
    </reaction>
</comment>
<feature type="transmembrane region" description="Helical" evidence="7">
    <location>
        <begin position="18"/>
        <end position="38"/>
    </location>
</feature>
<keyword evidence="6 7" id="KW-0472">Membrane</keyword>